<accession>A0A1A8X242</accession>
<reference evidence="2" key="2">
    <citation type="submission" date="2016-05" db="EMBL/GenBank/DDBJ databases">
        <authorList>
            <person name="Lavstsen T."/>
            <person name="Jespersen J.S."/>
        </authorList>
    </citation>
    <scope>NUCLEOTIDE SEQUENCE [LARGE SCALE GENOMIC DNA]</scope>
</reference>
<dbReference type="Proteomes" id="UP000078546">
    <property type="component" value="Unassembled WGS sequence"/>
</dbReference>
<evidence type="ECO:0000313" key="2">
    <source>
        <dbReference type="EMBL" id="SBS98661.1"/>
    </source>
</evidence>
<sequence length="276" mass="32799">MKRLADFYAFSRDESAAFFTLKKKAENEKKKTENSWMDKLCSEFEGVKNETLKYVTVKKSYWKEKLSRFNFCSHFKCDDSKYGNIPWYKKLYYVLKREIYKLFKLGDINNVDGEKDEGEKDEVGKKKRHELHLDDNRITREFSSYENFDYKNKQKQKNSDDSIFSKYREKLRKTRENETYPSERSQSELVKRNMSSCNVVLPLRSIKSVLDDINMAKDENSLTTDANEEDFCDAKEAKEMGSNDAINMEKKHFLNVEKTPKFNIKNTWEKLSGYIS</sequence>
<evidence type="ECO:0000313" key="1">
    <source>
        <dbReference type="EMBL" id="SBS88982.1"/>
    </source>
</evidence>
<reference evidence="3 4" key="1">
    <citation type="submission" date="2016-05" db="EMBL/GenBank/DDBJ databases">
        <authorList>
            <person name="Naeem Raeece"/>
        </authorList>
    </citation>
    <scope>NUCLEOTIDE SEQUENCE [LARGE SCALE GENOMIC DNA]</scope>
</reference>
<organism evidence="2 3">
    <name type="scientific">Plasmodium ovale curtisi</name>
    <dbReference type="NCBI Taxonomy" id="864141"/>
    <lineage>
        <taxon>Eukaryota</taxon>
        <taxon>Sar</taxon>
        <taxon>Alveolata</taxon>
        <taxon>Apicomplexa</taxon>
        <taxon>Aconoidasida</taxon>
        <taxon>Haemosporida</taxon>
        <taxon>Plasmodiidae</taxon>
        <taxon>Plasmodium</taxon>
        <taxon>Plasmodium (Plasmodium)</taxon>
    </lineage>
</organism>
<gene>
    <name evidence="2" type="ORF">POVCU1_047840</name>
    <name evidence="1" type="ORF">POVCU2_0051600</name>
</gene>
<dbReference type="VEuPathDB" id="PlasmoDB:PocGH01_14073000"/>
<protein>
    <submittedName>
        <fullName evidence="2">Uncharacterized protein</fullName>
    </submittedName>
</protein>
<dbReference type="EMBL" id="FLQV01000875">
    <property type="protein sequence ID" value="SBS98661.1"/>
    <property type="molecule type" value="Genomic_DNA"/>
</dbReference>
<dbReference type="AlphaFoldDB" id="A0A1A8X242"/>
<name>A0A1A8X242_PLAOA</name>
<evidence type="ECO:0000313" key="4">
    <source>
        <dbReference type="Proteomes" id="UP000078560"/>
    </source>
</evidence>
<dbReference type="EMBL" id="FLQU01000669">
    <property type="protein sequence ID" value="SBS88982.1"/>
    <property type="molecule type" value="Genomic_DNA"/>
</dbReference>
<dbReference type="Proteomes" id="UP000078560">
    <property type="component" value="Unassembled WGS sequence"/>
</dbReference>
<proteinExistence type="predicted"/>
<evidence type="ECO:0000313" key="3">
    <source>
        <dbReference type="Proteomes" id="UP000078546"/>
    </source>
</evidence>